<dbReference type="EMBL" id="JADWYR010000003">
    <property type="protein sequence ID" value="MBG9378465.1"/>
    <property type="molecule type" value="Genomic_DNA"/>
</dbReference>
<organism evidence="1 2">
    <name type="scientific">Panacibacter microcysteis</name>
    <dbReference type="NCBI Taxonomy" id="2793269"/>
    <lineage>
        <taxon>Bacteria</taxon>
        <taxon>Pseudomonadati</taxon>
        <taxon>Bacteroidota</taxon>
        <taxon>Chitinophagia</taxon>
        <taxon>Chitinophagales</taxon>
        <taxon>Chitinophagaceae</taxon>
        <taxon>Panacibacter</taxon>
    </lineage>
</organism>
<reference evidence="1" key="1">
    <citation type="submission" date="2020-11" db="EMBL/GenBank/DDBJ databases">
        <title>Bacterial whole genome sequence for Panacibacter sp. DH6.</title>
        <authorList>
            <person name="Le V."/>
            <person name="Ko S."/>
            <person name="Ahn C.-Y."/>
            <person name="Oh H.-M."/>
        </authorList>
    </citation>
    <scope>NUCLEOTIDE SEQUENCE</scope>
    <source>
        <strain evidence="1">DH6</strain>
    </source>
</reference>
<gene>
    <name evidence="1" type="ORF">I5907_19670</name>
</gene>
<comment type="caution">
    <text evidence="1">The sequence shown here is derived from an EMBL/GenBank/DDBJ whole genome shotgun (WGS) entry which is preliminary data.</text>
</comment>
<dbReference type="RefSeq" id="WP_196992568.1">
    <property type="nucleotide sequence ID" value="NZ_JADWYR010000003.1"/>
</dbReference>
<keyword evidence="2" id="KW-1185">Reference proteome</keyword>
<proteinExistence type="predicted"/>
<name>A0A931GZY0_9BACT</name>
<evidence type="ECO:0000313" key="2">
    <source>
        <dbReference type="Proteomes" id="UP000628448"/>
    </source>
</evidence>
<evidence type="ECO:0000313" key="1">
    <source>
        <dbReference type="EMBL" id="MBG9378465.1"/>
    </source>
</evidence>
<dbReference type="Proteomes" id="UP000628448">
    <property type="component" value="Unassembled WGS sequence"/>
</dbReference>
<protein>
    <submittedName>
        <fullName evidence="1">Uncharacterized protein</fullName>
    </submittedName>
</protein>
<sequence>MSISSFFTTLQSYSFSMVPANVKLSKNELTLVCDESVILTKNNIIQKVYELFGMLSETFKERLTAPHHLPDAAILLQSPKIYRGEQYNGLPYVMLDYPRSFSRTDAFAVRCFFWWGNFFSITLHLQGKYVPLYVDAVMQDNKEKAQWFYCINEDKWQHHFEPSNYIPLADADIKQGATFMKIAKKIPLQQWDDVYDFFVQNFQYLVNLPAKKN</sequence>
<dbReference type="AlphaFoldDB" id="A0A931GZY0"/>
<accession>A0A931GZY0</accession>